<evidence type="ECO:0000259" key="2">
    <source>
        <dbReference type="Pfam" id="PF00586"/>
    </source>
</evidence>
<keyword evidence="1" id="KW-0784">Thiamine biosynthesis</keyword>
<feature type="binding site" evidence="1">
    <location>
        <position position="267"/>
    </location>
    <ligand>
        <name>substrate</name>
    </ligand>
</feature>
<comment type="miscellaneous">
    <text evidence="1">Reaction mechanism of ThiL seems to utilize a direct, inline transfer of the gamma-phosphate of ATP to TMP rather than a phosphorylated enzyme intermediate.</text>
</comment>
<dbReference type="GO" id="GO:0000287">
    <property type="term" value="F:magnesium ion binding"/>
    <property type="evidence" value="ECO:0007669"/>
    <property type="project" value="UniProtKB-UniRule"/>
</dbReference>
<dbReference type="HAMAP" id="MF_02128">
    <property type="entry name" value="TMP_kinase"/>
    <property type="match status" value="1"/>
</dbReference>
<dbReference type="Proteomes" id="UP000252100">
    <property type="component" value="Chromosome"/>
</dbReference>
<feature type="domain" description="PurM-like N-terminal" evidence="2">
    <location>
        <begin position="25"/>
        <end position="139"/>
    </location>
</feature>
<name>A0A345C2G4_9BACI</name>
<feature type="binding site" evidence="1">
    <location>
        <position position="73"/>
    </location>
    <ligand>
        <name>Mg(2+)</name>
        <dbReference type="ChEBI" id="CHEBI:18420"/>
        <label>2</label>
    </ligand>
</feature>
<proteinExistence type="inferred from homology"/>
<dbReference type="KEGG" id="rue:DT065_16335"/>
<evidence type="ECO:0000259" key="3">
    <source>
        <dbReference type="Pfam" id="PF02769"/>
    </source>
</evidence>
<dbReference type="InterPro" id="IPR016188">
    <property type="entry name" value="PurM-like_N"/>
</dbReference>
<feature type="binding site" evidence="1">
    <location>
        <position position="121"/>
    </location>
    <ligand>
        <name>Mg(2+)</name>
        <dbReference type="ChEBI" id="CHEBI:18420"/>
        <label>1</label>
    </ligand>
</feature>
<feature type="binding site" evidence="1">
    <location>
        <position position="44"/>
    </location>
    <ligand>
        <name>Mg(2+)</name>
        <dbReference type="ChEBI" id="CHEBI:18420"/>
        <label>2</label>
    </ligand>
</feature>
<comment type="function">
    <text evidence="1">Catalyzes the ATP-dependent phosphorylation of thiamine-monophosphate (TMP) to form thiamine-pyrophosphate (TPP), the active form of vitamin B1.</text>
</comment>
<dbReference type="CDD" id="cd02194">
    <property type="entry name" value="ThiL"/>
    <property type="match status" value="1"/>
</dbReference>
<keyword evidence="1 4" id="KW-0808">Transferase</keyword>
<dbReference type="AlphaFoldDB" id="A0A345C2G4"/>
<dbReference type="InterPro" id="IPR036676">
    <property type="entry name" value="PurM-like_C_sf"/>
</dbReference>
<feature type="binding site" evidence="1">
    <location>
        <position position="103"/>
    </location>
    <ligand>
        <name>ATP</name>
        <dbReference type="ChEBI" id="CHEBI:30616"/>
    </ligand>
</feature>
<evidence type="ECO:0000313" key="4">
    <source>
        <dbReference type="EMBL" id="AXF57395.1"/>
    </source>
</evidence>
<dbReference type="UniPathway" id="UPA00060">
    <property type="reaction ID" value="UER00142"/>
</dbReference>
<dbReference type="PIRSF" id="PIRSF005303">
    <property type="entry name" value="Thiam_monoph_kin"/>
    <property type="match status" value="1"/>
</dbReference>
<comment type="pathway">
    <text evidence="1">Cofactor biosynthesis; thiamine diphosphate biosynthesis; thiamine diphosphate from thiamine phosphate: step 1/1.</text>
</comment>
<keyword evidence="1" id="KW-0460">Magnesium</keyword>
<dbReference type="PANTHER" id="PTHR30270:SF0">
    <property type="entry name" value="THIAMINE-MONOPHOSPHATE KINASE"/>
    <property type="match status" value="1"/>
</dbReference>
<feature type="binding site" evidence="1">
    <location>
        <position position="27"/>
    </location>
    <ligand>
        <name>Mg(2+)</name>
        <dbReference type="ChEBI" id="CHEBI:18420"/>
        <label>3</label>
    </ligand>
</feature>
<dbReference type="InterPro" id="IPR006283">
    <property type="entry name" value="ThiL-like"/>
</dbReference>
<feature type="domain" description="PurM-like C-terminal" evidence="3">
    <location>
        <begin position="151"/>
        <end position="308"/>
    </location>
</feature>
<keyword evidence="1" id="KW-0547">Nucleotide-binding</keyword>
<dbReference type="Gene3D" id="3.90.650.10">
    <property type="entry name" value="PurM-like C-terminal domain"/>
    <property type="match status" value="1"/>
</dbReference>
<dbReference type="GO" id="GO:0009228">
    <property type="term" value="P:thiamine biosynthetic process"/>
    <property type="evidence" value="ECO:0007669"/>
    <property type="project" value="UniProtKB-KW"/>
</dbReference>
<comment type="similarity">
    <text evidence="1">Belongs to the thiamine-monophosphate kinase family.</text>
</comment>
<dbReference type="Pfam" id="PF00586">
    <property type="entry name" value="AIRS"/>
    <property type="match status" value="1"/>
</dbReference>
<dbReference type="SUPFAM" id="SSF56042">
    <property type="entry name" value="PurM C-terminal domain-like"/>
    <property type="match status" value="1"/>
</dbReference>
<feature type="binding site" evidence="1">
    <location>
        <position position="219"/>
    </location>
    <ligand>
        <name>Mg(2+)</name>
        <dbReference type="ChEBI" id="CHEBI:18420"/>
        <label>5</label>
    </ligand>
</feature>
<feature type="binding site" evidence="1">
    <location>
        <position position="324"/>
    </location>
    <ligand>
        <name>substrate</name>
    </ligand>
</feature>
<feature type="binding site" evidence="1">
    <location>
        <position position="73"/>
    </location>
    <ligand>
        <name>Mg(2+)</name>
        <dbReference type="ChEBI" id="CHEBI:18420"/>
        <label>4</label>
    </ligand>
</feature>
<dbReference type="SUPFAM" id="SSF55326">
    <property type="entry name" value="PurM N-terminal domain-like"/>
    <property type="match status" value="1"/>
</dbReference>
<dbReference type="InterPro" id="IPR036921">
    <property type="entry name" value="PurM-like_N_sf"/>
</dbReference>
<evidence type="ECO:0000256" key="1">
    <source>
        <dbReference type="HAMAP-Rule" id="MF_02128"/>
    </source>
</evidence>
<dbReference type="GO" id="GO:0009229">
    <property type="term" value="P:thiamine diphosphate biosynthetic process"/>
    <property type="evidence" value="ECO:0007669"/>
    <property type="project" value="UniProtKB-UniRule"/>
</dbReference>
<organism evidence="4 5">
    <name type="scientific">Salicibibacter kimchii</name>
    <dbReference type="NCBI Taxonomy" id="2099786"/>
    <lineage>
        <taxon>Bacteria</taxon>
        <taxon>Bacillati</taxon>
        <taxon>Bacillota</taxon>
        <taxon>Bacilli</taxon>
        <taxon>Bacillales</taxon>
        <taxon>Bacillaceae</taxon>
        <taxon>Salicibibacter</taxon>
    </lineage>
</organism>
<dbReference type="PANTHER" id="PTHR30270">
    <property type="entry name" value="THIAMINE-MONOPHOSPHATE KINASE"/>
    <property type="match status" value="1"/>
</dbReference>
<dbReference type="EC" id="2.7.4.16" evidence="1"/>
<dbReference type="RefSeq" id="WP_114375182.1">
    <property type="nucleotide sequence ID" value="NZ_CP031092.1"/>
</dbReference>
<keyword evidence="5" id="KW-1185">Reference proteome</keyword>
<dbReference type="EMBL" id="CP031092">
    <property type="protein sequence ID" value="AXF57395.1"/>
    <property type="molecule type" value="Genomic_DNA"/>
</dbReference>
<dbReference type="GO" id="GO:0005524">
    <property type="term" value="F:ATP binding"/>
    <property type="evidence" value="ECO:0007669"/>
    <property type="project" value="UniProtKB-UniRule"/>
</dbReference>
<feature type="binding site" evidence="1">
    <location>
        <position position="218"/>
    </location>
    <ligand>
        <name>ATP</name>
        <dbReference type="ChEBI" id="CHEBI:30616"/>
    </ligand>
</feature>
<sequence>MHEFDLIRQIEPFAADHKDVKVGIGDDAAVTSSYAHKDVISCVDTICEGIHFKRSTLHLSDIGYKALAVNLSDIAAMGGMPRYYIVSLAMSPDWQEEEILEIYRGMNALAQHYGIILIGGDTVSSQNGLMVSVTVLGEIEKNRSLLRSSAREGDIVFVSGTLGDSRGGLELLLSRESAVPRTEQENALVGIHQRPEPQIALGQLLKESGCRIALNDISDGLSSETWELAEASNVCICLEEENIPVSEDATNLFGKQKGYEYALNGGEDFQLVGTVAKTHWPTIQSAAKEKGIRLSAIGSVEQEGSPQVLMQKNGERTVIKRAGYRHQ</sequence>
<feature type="binding site" evidence="1">
    <location>
        <begin position="120"/>
        <end position="121"/>
    </location>
    <ligand>
        <name>ATP</name>
        <dbReference type="ChEBI" id="CHEBI:30616"/>
    </ligand>
</feature>
<comment type="catalytic activity">
    <reaction evidence="1">
        <text>thiamine phosphate + ATP = thiamine diphosphate + ADP</text>
        <dbReference type="Rhea" id="RHEA:15913"/>
        <dbReference type="ChEBI" id="CHEBI:30616"/>
        <dbReference type="ChEBI" id="CHEBI:37575"/>
        <dbReference type="ChEBI" id="CHEBI:58937"/>
        <dbReference type="ChEBI" id="CHEBI:456216"/>
        <dbReference type="EC" id="2.7.4.16"/>
    </reaction>
</comment>
<dbReference type="OrthoDB" id="9802811at2"/>
<feature type="binding site" evidence="1">
    <location>
        <position position="147"/>
    </location>
    <ligand>
        <name>ATP</name>
        <dbReference type="ChEBI" id="CHEBI:30616"/>
    </ligand>
</feature>
<feature type="binding site" evidence="1">
    <location>
        <position position="44"/>
    </location>
    <ligand>
        <name>Mg(2+)</name>
        <dbReference type="ChEBI" id="CHEBI:18420"/>
        <label>1</label>
    </ligand>
</feature>
<keyword evidence="1 4" id="KW-0418">Kinase</keyword>
<reference evidence="4 5" key="1">
    <citation type="journal article" date="2018" name="J. Microbiol.">
        <title>Salicibibacter kimchii gen. nov., sp. nov., a moderately halophilic and alkalitolerant bacterium in the family Bacillaceae, isolated from kimchi.</title>
        <authorList>
            <person name="Jang J.Y."/>
            <person name="Oh Y.J."/>
            <person name="Lim S.K."/>
            <person name="Park H.K."/>
            <person name="Lee C."/>
            <person name="Kim J.Y."/>
            <person name="Lee M.A."/>
            <person name="Choi H.J."/>
        </authorList>
    </citation>
    <scope>NUCLEOTIDE SEQUENCE [LARGE SCALE GENOMIC DNA]</scope>
    <source>
        <strain evidence="4 5">NKC1-1</strain>
    </source>
</reference>
<keyword evidence="1" id="KW-0067">ATP-binding</keyword>
<dbReference type="Gene3D" id="3.30.1330.10">
    <property type="entry name" value="PurM-like, N-terminal domain"/>
    <property type="match status" value="1"/>
</dbReference>
<dbReference type="GO" id="GO:0009030">
    <property type="term" value="F:thiamine-phosphate kinase activity"/>
    <property type="evidence" value="ECO:0007669"/>
    <property type="project" value="UniProtKB-UniRule"/>
</dbReference>
<keyword evidence="1" id="KW-0479">Metal-binding</keyword>
<feature type="binding site" evidence="1">
    <location>
        <position position="27"/>
    </location>
    <ligand>
        <name>Mg(2+)</name>
        <dbReference type="ChEBI" id="CHEBI:18420"/>
        <label>4</label>
    </ligand>
</feature>
<dbReference type="Pfam" id="PF02769">
    <property type="entry name" value="AIRS_C"/>
    <property type="match status" value="1"/>
</dbReference>
<gene>
    <name evidence="1 4" type="primary">thiL</name>
    <name evidence="4" type="ORF">DT065_16335</name>
</gene>
<comment type="caution">
    <text evidence="1">Lacks conserved residue(s) required for the propagation of feature annotation.</text>
</comment>
<dbReference type="InterPro" id="IPR010918">
    <property type="entry name" value="PurM-like_C_dom"/>
</dbReference>
<protein>
    <recommendedName>
        <fullName evidence="1">Thiamine-monophosphate kinase</fullName>
        <shortName evidence="1">TMP kinase</shortName>
        <shortName evidence="1">Thiamine-phosphate kinase</shortName>
        <ecNumber evidence="1">2.7.4.16</ecNumber>
    </recommendedName>
</protein>
<accession>A0A345C2G4</accession>
<feature type="binding site" evidence="1">
    <location>
        <position position="73"/>
    </location>
    <ligand>
        <name>Mg(2+)</name>
        <dbReference type="ChEBI" id="CHEBI:18420"/>
        <label>3</label>
    </ligand>
</feature>
<dbReference type="NCBIfam" id="TIGR01379">
    <property type="entry name" value="thiL"/>
    <property type="match status" value="1"/>
</dbReference>
<feature type="binding site" evidence="1">
    <location>
        <position position="216"/>
    </location>
    <ligand>
        <name>Mg(2+)</name>
        <dbReference type="ChEBI" id="CHEBI:18420"/>
        <label>3</label>
    </ligand>
</feature>
<evidence type="ECO:0000313" key="5">
    <source>
        <dbReference type="Proteomes" id="UP000252100"/>
    </source>
</evidence>
<feature type="binding site" evidence="1">
    <location>
        <position position="51"/>
    </location>
    <ligand>
        <name>substrate</name>
    </ligand>
</feature>